<evidence type="ECO:0000259" key="2">
    <source>
        <dbReference type="Pfam" id="PF00487"/>
    </source>
</evidence>
<keyword evidence="1" id="KW-0812">Transmembrane</keyword>
<dbReference type="PANTHER" id="PTHR32100">
    <property type="entry name" value="OMEGA-6 FATTY ACID DESATURASE, CHLOROPLASTIC"/>
    <property type="match status" value="1"/>
</dbReference>
<keyword evidence="4" id="KW-1185">Reference proteome</keyword>
<feature type="transmembrane region" description="Helical" evidence="1">
    <location>
        <begin position="86"/>
        <end position="105"/>
    </location>
</feature>
<dbReference type="InterPro" id="IPR012171">
    <property type="entry name" value="Fatty_acid_desaturase"/>
</dbReference>
<dbReference type="EMBL" id="ML170261">
    <property type="protein sequence ID" value="TDL15824.1"/>
    <property type="molecule type" value="Genomic_DNA"/>
</dbReference>
<evidence type="ECO:0000313" key="3">
    <source>
        <dbReference type="EMBL" id="TDL15824.1"/>
    </source>
</evidence>
<dbReference type="Proteomes" id="UP000294933">
    <property type="component" value="Unassembled WGS sequence"/>
</dbReference>
<proteinExistence type="predicted"/>
<protein>
    <submittedName>
        <fullName evidence="3">Delta-12 fatty acid desaturase protein</fullName>
    </submittedName>
</protein>
<dbReference type="STRING" id="50990.A0A4Y7PK14"/>
<feature type="transmembrane region" description="Helical" evidence="1">
    <location>
        <begin position="44"/>
        <end position="66"/>
    </location>
</feature>
<dbReference type="OrthoDB" id="1461976at2759"/>
<keyword evidence="1" id="KW-1133">Transmembrane helix</keyword>
<dbReference type="VEuPathDB" id="FungiDB:BD410DRAFT_732112"/>
<organism evidence="3 4">
    <name type="scientific">Rickenella mellea</name>
    <dbReference type="NCBI Taxonomy" id="50990"/>
    <lineage>
        <taxon>Eukaryota</taxon>
        <taxon>Fungi</taxon>
        <taxon>Dikarya</taxon>
        <taxon>Basidiomycota</taxon>
        <taxon>Agaricomycotina</taxon>
        <taxon>Agaricomycetes</taxon>
        <taxon>Hymenochaetales</taxon>
        <taxon>Rickenellaceae</taxon>
        <taxon>Rickenella</taxon>
    </lineage>
</organism>
<feature type="transmembrane region" description="Helical" evidence="1">
    <location>
        <begin position="247"/>
        <end position="267"/>
    </location>
</feature>
<dbReference type="GO" id="GO:0016491">
    <property type="term" value="F:oxidoreductase activity"/>
    <property type="evidence" value="ECO:0007669"/>
    <property type="project" value="InterPro"/>
</dbReference>
<keyword evidence="1" id="KW-0472">Membrane</keyword>
<name>A0A4Y7PK14_9AGAM</name>
<gene>
    <name evidence="3" type="ORF">BD410DRAFT_732112</name>
</gene>
<dbReference type="Pfam" id="PF00487">
    <property type="entry name" value="FA_desaturase"/>
    <property type="match status" value="1"/>
</dbReference>
<dbReference type="CDD" id="cd03507">
    <property type="entry name" value="Delta12-FADS-like"/>
    <property type="match status" value="1"/>
</dbReference>
<feature type="transmembrane region" description="Helical" evidence="1">
    <location>
        <begin position="273"/>
        <end position="297"/>
    </location>
</feature>
<evidence type="ECO:0000313" key="4">
    <source>
        <dbReference type="Proteomes" id="UP000294933"/>
    </source>
</evidence>
<feature type="domain" description="Fatty acid desaturase" evidence="2">
    <location>
        <begin position="87"/>
        <end position="377"/>
    </location>
</feature>
<reference evidence="3 4" key="1">
    <citation type="submission" date="2018-06" db="EMBL/GenBank/DDBJ databases">
        <title>A transcriptomic atlas of mushroom development highlights an independent origin of complex multicellularity.</title>
        <authorList>
            <consortium name="DOE Joint Genome Institute"/>
            <person name="Krizsan K."/>
            <person name="Almasi E."/>
            <person name="Merenyi Z."/>
            <person name="Sahu N."/>
            <person name="Viragh M."/>
            <person name="Koszo T."/>
            <person name="Mondo S."/>
            <person name="Kiss B."/>
            <person name="Balint B."/>
            <person name="Kues U."/>
            <person name="Barry K."/>
            <person name="Hegedus J.C."/>
            <person name="Henrissat B."/>
            <person name="Johnson J."/>
            <person name="Lipzen A."/>
            <person name="Ohm R."/>
            <person name="Nagy I."/>
            <person name="Pangilinan J."/>
            <person name="Yan J."/>
            <person name="Xiong Y."/>
            <person name="Grigoriev I.V."/>
            <person name="Hibbett D.S."/>
            <person name="Nagy L.G."/>
        </authorList>
    </citation>
    <scope>NUCLEOTIDE SEQUENCE [LARGE SCALE GENOMIC DNA]</scope>
    <source>
        <strain evidence="3 4">SZMC22713</strain>
    </source>
</reference>
<dbReference type="InterPro" id="IPR005804">
    <property type="entry name" value="FA_desaturase_dom"/>
</dbReference>
<accession>A0A4Y7PK14</accession>
<dbReference type="AlphaFoldDB" id="A0A4Y7PK14"/>
<sequence>MTQAKGVTTVAQGKYVVPDVSTKDVLSAIPAHCYKRSAFRSSLYVLWDFCLWAIIYQFADAANSAIDPNFLDLPHPFLYSLARFSIWSLYGFAAGLVATGLWVIAHECGHQSFSEYPFLNHTVGWVLHSGLGVPYHSWRITHTKHHAFHGHMTEDQHFVPRTRSEVGLPPLDPAKEDAFGSSVSEDVKKELWEALGDSPIAAALRSATYVLGGWPLYLTMNLSGQTRYPVGTNHFTRNAVLFAPRHYNQVLISNFGILMWLSLLAAWTYTRGFAEVFCIYLVPYLWVNHWVVLIVFLQHTDPVIPHYRAPEFTFIRGAFCTMDRNILGDLGSIIAWIGATCTHGISENHATHHISSKIPHYNAWEATEALRSRFPDYMLQGPPVGWAELYRVFRECKFVEDQGSVIFYKNAYGLAQMRPVLPDSALSDSGVEVDK</sequence>
<evidence type="ECO:0000256" key="1">
    <source>
        <dbReference type="SAM" id="Phobius"/>
    </source>
</evidence>
<dbReference type="GO" id="GO:0006629">
    <property type="term" value="P:lipid metabolic process"/>
    <property type="evidence" value="ECO:0007669"/>
    <property type="project" value="InterPro"/>
</dbReference>